<reference evidence="1 2" key="1">
    <citation type="submission" date="2017-03" db="EMBL/GenBank/DDBJ databases">
        <authorList>
            <person name="Afonso C.L."/>
            <person name="Miller P.J."/>
            <person name="Scott M.A."/>
            <person name="Spackman E."/>
            <person name="Goraichik I."/>
            <person name="Dimitrov K.M."/>
            <person name="Suarez D.L."/>
            <person name="Swayne D.E."/>
        </authorList>
    </citation>
    <scope>NUCLEOTIDE SEQUENCE [LARGE SCALE GENOMIC DNA]</scope>
    <source>
        <strain evidence="1 2">CECT 8620</strain>
    </source>
</reference>
<keyword evidence="2" id="KW-1185">Reference proteome</keyword>
<accession>A0A1Y5SSK7</accession>
<dbReference type="AlphaFoldDB" id="A0A1Y5SSK7"/>
<dbReference type="RefSeq" id="WP_085836659.1">
    <property type="nucleotide sequence ID" value="NZ_FWFS01000007.1"/>
</dbReference>
<organism evidence="1 2">
    <name type="scientific">Aquimixticola soesokkakensis</name>
    <dbReference type="NCBI Taxonomy" id="1519096"/>
    <lineage>
        <taxon>Bacteria</taxon>
        <taxon>Pseudomonadati</taxon>
        <taxon>Pseudomonadota</taxon>
        <taxon>Alphaproteobacteria</taxon>
        <taxon>Rhodobacterales</taxon>
        <taxon>Paracoccaceae</taxon>
        <taxon>Aquimixticola</taxon>
    </lineage>
</organism>
<protein>
    <submittedName>
        <fullName evidence="1">Uncharacterized protein</fullName>
    </submittedName>
</protein>
<name>A0A1Y5SSK7_9RHOB</name>
<dbReference type="Pfam" id="PF21810">
    <property type="entry name" value="DUF6880"/>
    <property type="match status" value="1"/>
</dbReference>
<dbReference type="EMBL" id="FWFS01000007">
    <property type="protein sequence ID" value="SLN47542.1"/>
    <property type="molecule type" value="Genomic_DNA"/>
</dbReference>
<gene>
    <name evidence="1" type="ORF">AQS8620_01953</name>
</gene>
<dbReference type="Proteomes" id="UP000193862">
    <property type="component" value="Unassembled WGS sequence"/>
</dbReference>
<sequence>MAGKSLNKANLTALGAEVLADLLLEAVKGDAARQRRVRMALAADDGPETVAADIRKRFAAIRRGKSFLNRPSQKKLAQELTEAIQLIETRIAPTAPGLAFDLLWAQLHLAEAIHERTDDSWGTIGDTMHAAMEAIGEIAPRLKLTPDMLAEQILEVTVADGYGAFDRAIKALAPALGPEGLAALKEKATTACEAPITAAELARHDYVRKSDRENRARRHRNSTLERILQEVADQQGDVDSWMAKYTPEQLTYHTIAPDAATRLLDAGRPEEALVLIRTALAAQKLDQRSDWHDPRELDDAHFACLSALGRKNEVRDALWARFEARLCPDALRHHLKLQPDFEDIDAADAARAIVLAYPSMTKALWFCRATQDLQLARQLIDARHADLDGNVYEILTPLAEELAPNHPLQAVLLWRALIDYALTQQRKGRYGHAARHLQSCAEADTRISNYGPHLPHAAYLQALEDAHARKSSFWAEVAR</sequence>
<evidence type="ECO:0000313" key="1">
    <source>
        <dbReference type="EMBL" id="SLN47542.1"/>
    </source>
</evidence>
<dbReference type="OrthoDB" id="7183688at2"/>
<proteinExistence type="predicted"/>
<evidence type="ECO:0000313" key="2">
    <source>
        <dbReference type="Proteomes" id="UP000193862"/>
    </source>
</evidence>
<dbReference type="InterPro" id="IPR049245">
    <property type="entry name" value="DUF6880"/>
</dbReference>